<protein>
    <submittedName>
        <fullName evidence="1">DUF2326 domain-containing protein</fullName>
    </submittedName>
</protein>
<comment type="caution">
    <text evidence="1">The sequence shown here is derived from an EMBL/GenBank/DDBJ whole genome shotgun (WGS) entry which is preliminary data.</text>
</comment>
<dbReference type="OrthoDB" id="5516148at2"/>
<proteinExistence type="predicted"/>
<keyword evidence="2" id="KW-1185">Reference proteome</keyword>
<dbReference type="Proteomes" id="UP000321899">
    <property type="component" value="Unassembled WGS sequence"/>
</dbReference>
<sequence>MVTRSILMKLLNLEVTINGKVKRLVKFHDGLNLVTNKPNSGRTGNSVGKSTLSRVVDFLMLGSISSIYIDEEFKKPNHEIESLFTNNAVVASLSFLDSKGTIHQISRSLSIGNDENQVYFIDGVKAEPKEYEIFIQDKIFHILTRRPSVRSVTPKFIRNSSHRMLSTTKFLDKNSGGKDYSELFLYLFGFNDTGLLTEKRDATNLVNRRKRNSQSINAMVKEQKPSNEIKKYRVDAKELEDNLLKFEYSPEYSNPIERLSELQAEEDKFANALLSTERKIDNIYRTIELLSKDKDGYLINQLRAIYEFSAIAIDGALRDLEDVVQFHNNLVEKKKQFLGVDIPNLLKEKEELVAELNAIRRDKVKVFSDMRSKESLENVTRNLKRLGELKVELGKLEGLLEQQSKAKSDLQSAENDLSRILDSILKEIDNVYFFEKTFNRHFKIITKRLHDDEYEVDLSFNKDSGMCTIEMKNSVTNPEGGKKKAEVIAFDFAYINTVSELSLSRPRFVFHDSIEDIDKNQIDEIFEISQRLPGQQILSMLSDKIGIDTYRKISKDIVLLLDEDEKFFGV</sequence>
<gene>
    <name evidence="1" type="ORF">FIM25_11585</name>
</gene>
<name>A0A5S5MEE3_9BACT</name>
<evidence type="ECO:0000313" key="2">
    <source>
        <dbReference type="Proteomes" id="UP000321899"/>
    </source>
</evidence>
<dbReference type="AlphaFoldDB" id="A0A5S5MEE3"/>
<reference evidence="1 2" key="1">
    <citation type="submission" date="2019-06" db="EMBL/GenBank/DDBJ databases">
        <title>Desulfobotulus mexicanus sp. nov., a novel sulfate-reducing bacterium isolated from the sediment of an alkaline crater lake in Mexico.</title>
        <authorList>
            <person name="Hirschler-Rea A."/>
        </authorList>
    </citation>
    <scope>NUCLEOTIDE SEQUENCE [LARGE SCALE GENOMIC DNA]</scope>
    <source>
        <strain evidence="1 2">PAR22N</strain>
    </source>
</reference>
<accession>A0A5S5MEE3</accession>
<evidence type="ECO:0000313" key="1">
    <source>
        <dbReference type="EMBL" id="TYT74049.1"/>
    </source>
</evidence>
<organism evidence="1 2">
    <name type="scientific">Desulfobotulus mexicanus</name>
    <dbReference type="NCBI Taxonomy" id="2586642"/>
    <lineage>
        <taxon>Bacteria</taxon>
        <taxon>Pseudomonadati</taxon>
        <taxon>Thermodesulfobacteriota</taxon>
        <taxon>Desulfobacteria</taxon>
        <taxon>Desulfobacterales</taxon>
        <taxon>Desulfobacteraceae</taxon>
        <taxon>Desulfobotulus</taxon>
    </lineage>
</organism>
<dbReference type="EMBL" id="VDMB01000015">
    <property type="protein sequence ID" value="TYT74049.1"/>
    <property type="molecule type" value="Genomic_DNA"/>
</dbReference>